<evidence type="ECO:0000313" key="3">
    <source>
        <dbReference type="Proteomes" id="UP001498398"/>
    </source>
</evidence>
<sequence>MQHYHQAHNMTFKGAKLDFIGGKMIRRQQTTPVVNSHVGNVQGSNQQQVSNGLYPNASIAPYRGDLQVMQHTTTTSTSYRPRSFLPAPPAPAQQYGRPGFRTGYGQHPKTYTSDACRILTNFGI</sequence>
<keyword evidence="3" id="KW-1185">Reference proteome</keyword>
<gene>
    <name evidence="2" type="ORF">VKT23_011708</name>
</gene>
<protein>
    <submittedName>
        <fullName evidence="2">Uncharacterized protein</fullName>
    </submittedName>
</protein>
<dbReference type="Proteomes" id="UP001498398">
    <property type="component" value="Unassembled WGS sequence"/>
</dbReference>
<feature type="region of interest" description="Disordered" evidence="1">
    <location>
        <begin position="75"/>
        <end position="95"/>
    </location>
</feature>
<evidence type="ECO:0000256" key="1">
    <source>
        <dbReference type="SAM" id="MobiDB-lite"/>
    </source>
</evidence>
<evidence type="ECO:0000313" key="2">
    <source>
        <dbReference type="EMBL" id="KAK7453437.1"/>
    </source>
</evidence>
<reference evidence="2 3" key="1">
    <citation type="submission" date="2024-01" db="EMBL/GenBank/DDBJ databases">
        <title>A draft genome for the cacao thread blight pathogen Marasmiellus scandens.</title>
        <authorList>
            <person name="Baruah I.K."/>
            <person name="Leung J."/>
            <person name="Bukari Y."/>
            <person name="Amoako-Attah I."/>
            <person name="Meinhardt L.W."/>
            <person name="Bailey B.A."/>
            <person name="Cohen S.P."/>
        </authorList>
    </citation>
    <scope>NUCLEOTIDE SEQUENCE [LARGE SCALE GENOMIC DNA]</scope>
    <source>
        <strain evidence="2 3">GH-19</strain>
    </source>
</reference>
<comment type="caution">
    <text evidence="2">The sequence shown here is derived from an EMBL/GenBank/DDBJ whole genome shotgun (WGS) entry which is preliminary data.</text>
</comment>
<name>A0ABR1JCX2_9AGAR</name>
<organism evidence="2 3">
    <name type="scientific">Marasmiellus scandens</name>
    <dbReference type="NCBI Taxonomy" id="2682957"/>
    <lineage>
        <taxon>Eukaryota</taxon>
        <taxon>Fungi</taxon>
        <taxon>Dikarya</taxon>
        <taxon>Basidiomycota</taxon>
        <taxon>Agaricomycotina</taxon>
        <taxon>Agaricomycetes</taxon>
        <taxon>Agaricomycetidae</taxon>
        <taxon>Agaricales</taxon>
        <taxon>Marasmiineae</taxon>
        <taxon>Omphalotaceae</taxon>
        <taxon>Marasmiellus</taxon>
    </lineage>
</organism>
<proteinExistence type="predicted"/>
<accession>A0ABR1JCX2</accession>
<dbReference type="EMBL" id="JBANRG010000026">
    <property type="protein sequence ID" value="KAK7453437.1"/>
    <property type="molecule type" value="Genomic_DNA"/>
</dbReference>